<evidence type="ECO:0000313" key="2">
    <source>
        <dbReference type="EMBL" id="EZA59187.1"/>
    </source>
</evidence>
<proteinExistence type="predicted"/>
<dbReference type="AlphaFoldDB" id="A0A026WT48"/>
<evidence type="ECO:0000256" key="1">
    <source>
        <dbReference type="SAM" id="MobiDB-lite"/>
    </source>
</evidence>
<dbReference type="Proteomes" id="UP000053097">
    <property type="component" value="Unassembled WGS sequence"/>
</dbReference>
<feature type="region of interest" description="Disordered" evidence="1">
    <location>
        <begin position="98"/>
        <end position="139"/>
    </location>
</feature>
<accession>A0A026WT48</accession>
<evidence type="ECO:0000313" key="3">
    <source>
        <dbReference type="Proteomes" id="UP000053097"/>
    </source>
</evidence>
<name>A0A026WT48_OOCBI</name>
<protein>
    <submittedName>
        <fullName evidence="2">Uncharacterized protein</fullName>
    </submittedName>
</protein>
<keyword evidence="3" id="KW-1185">Reference proteome</keyword>
<reference evidence="2 3" key="1">
    <citation type="journal article" date="2014" name="Curr. Biol.">
        <title>The genome of the clonal raider ant Cerapachys biroi.</title>
        <authorList>
            <person name="Oxley P.R."/>
            <person name="Ji L."/>
            <person name="Fetter-Pruneda I."/>
            <person name="McKenzie S.K."/>
            <person name="Li C."/>
            <person name="Hu H."/>
            <person name="Zhang G."/>
            <person name="Kronauer D.J."/>
        </authorList>
    </citation>
    <scope>NUCLEOTIDE SEQUENCE [LARGE SCALE GENOMIC DNA]</scope>
</reference>
<organism evidence="2 3">
    <name type="scientific">Ooceraea biroi</name>
    <name type="common">Clonal raider ant</name>
    <name type="synonym">Cerapachys biroi</name>
    <dbReference type="NCBI Taxonomy" id="2015173"/>
    <lineage>
        <taxon>Eukaryota</taxon>
        <taxon>Metazoa</taxon>
        <taxon>Ecdysozoa</taxon>
        <taxon>Arthropoda</taxon>
        <taxon>Hexapoda</taxon>
        <taxon>Insecta</taxon>
        <taxon>Pterygota</taxon>
        <taxon>Neoptera</taxon>
        <taxon>Endopterygota</taxon>
        <taxon>Hymenoptera</taxon>
        <taxon>Apocrita</taxon>
        <taxon>Aculeata</taxon>
        <taxon>Formicoidea</taxon>
        <taxon>Formicidae</taxon>
        <taxon>Dorylinae</taxon>
        <taxon>Ooceraea</taxon>
    </lineage>
</organism>
<sequence>MKPQENLRRCGSWPTPAAKDPLSLLGHSASLMAESPHLELNGAKLIAVIMTPSWIPPTNPKTRMRTTSPCVLPPMALSSFRVGCAILRSREAGPVSSLRPILATDPPTPAPAAPTPGRTHVHSGGSPCGRARRTPGSLGDTKAQLSCPLEIPQLMEIIFSVSSSRYLLYVSLSDRSKLNLNILNCYFIA</sequence>
<gene>
    <name evidence="2" type="ORF">X777_15829</name>
</gene>
<dbReference type="EMBL" id="KK107109">
    <property type="protein sequence ID" value="EZA59187.1"/>
    <property type="molecule type" value="Genomic_DNA"/>
</dbReference>